<keyword evidence="3" id="KW-1185">Reference proteome</keyword>
<gene>
    <name evidence="2" type="ORF">K443DRAFT_12478</name>
</gene>
<name>A0A0C9XCL9_9AGAR</name>
<feature type="compositionally biased region" description="Low complexity" evidence="1">
    <location>
        <begin position="58"/>
        <end position="85"/>
    </location>
</feature>
<feature type="region of interest" description="Disordered" evidence="1">
    <location>
        <begin position="1"/>
        <end position="28"/>
    </location>
</feature>
<sequence>MPENLNQIKQIPNIGTSSNSSAPPARPCMSSSALTIEVETSALPALLTIIFKHPSHSPPSSLSPSSPKSISIKGRTPPKSSSTPSAPYAPVLFAHTCPPGPLQFEFLLPEAEAEEAETERACMKTCPTSVHVMIEVVNAPAITG</sequence>
<evidence type="ECO:0000313" key="3">
    <source>
        <dbReference type="Proteomes" id="UP000054477"/>
    </source>
</evidence>
<protein>
    <submittedName>
        <fullName evidence="2">Uncharacterized protein</fullName>
    </submittedName>
</protein>
<dbReference type="Proteomes" id="UP000054477">
    <property type="component" value="Unassembled WGS sequence"/>
</dbReference>
<reference evidence="2 3" key="1">
    <citation type="submission" date="2014-04" db="EMBL/GenBank/DDBJ databases">
        <authorList>
            <consortium name="DOE Joint Genome Institute"/>
            <person name="Kuo A."/>
            <person name="Kohler A."/>
            <person name="Nagy L.G."/>
            <person name="Floudas D."/>
            <person name="Copeland A."/>
            <person name="Barry K.W."/>
            <person name="Cichocki N."/>
            <person name="Veneault-Fourrey C."/>
            <person name="LaButti K."/>
            <person name="Lindquist E.A."/>
            <person name="Lipzen A."/>
            <person name="Lundell T."/>
            <person name="Morin E."/>
            <person name="Murat C."/>
            <person name="Sun H."/>
            <person name="Tunlid A."/>
            <person name="Henrissat B."/>
            <person name="Grigoriev I.V."/>
            <person name="Hibbett D.S."/>
            <person name="Martin F."/>
            <person name="Nordberg H.P."/>
            <person name="Cantor M.N."/>
            <person name="Hua S.X."/>
        </authorList>
    </citation>
    <scope>NUCLEOTIDE SEQUENCE [LARGE SCALE GENOMIC DNA]</scope>
    <source>
        <strain evidence="2 3">LaAM-08-1</strain>
    </source>
</reference>
<organism evidence="2 3">
    <name type="scientific">Laccaria amethystina LaAM-08-1</name>
    <dbReference type="NCBI Taxonomy" id="1095629"/>
    <lineage>
        <taxon>Eukaryota</taxon>
        <taxon>Fungi</taxon>
        <taxon>Dikarya</taxon>
        <taxon>Basidiomycota</taxon>
        <taxon>Agaricomycotina</taxon>
        <taxon>Agaricomycetes</taxon>
        <taxon>Agaricomycetidae</taxon>
        <taxon>Agaricales</taxon>
        <taxon>Agaricineae</taxon>
        <taxon>Hydnangiaceae</taxon>
        <taxon>Laccaria</taxon>
    </lineage>
</organism>
<dbReference type="HOGENOM" id="CLU_1796779_0_0_1"/>
<proteinExistence type="predicted"/>
<reference evidence="3" key="2">
    <citation type="submission" date="2015-01" db="EMBL/GenBank/DDBJ databases">
        <title>Evolutionary Origins and Diversification of the Mycorrhizal Mutualists.</title>
        <authorList>
            <consortium name="DOE Joint Genome Institute"/>
            <consortium name="Mycorrhizal Genomics Consortium"/>
            <person name="Kohler A."/>
            <person name="Kuo A."/>
            <person name="Nagy L.G."/>
            <person name="Floudas D."/>
            <person name="Copeland A."/>
            <person name="Barry K.W."/>
            <person name="Cichocki N."/>
            <person name="Veneault-Fourrey C."/>
            <person name="LaButti K."/>
            <person name="Lindquist E.A."/>
            <person name="Lipzen A."/>
            <person name="Lundell T."/>
            <person name="Morin E."/>
            <person name="Murat C."/>
            <person name="Riley R."/>
            <person name="Ohm R."/>
            <person name="Sun H."/>
            <person name="Tunlid A."/>
            <person name="Henrissat B."/>
            <person name="Grigoriev I.V."/>
            <person name="Hibbett D.S."/>
            <person name="Martin F."/>
        </authorList>
    </citation>
    <scope>NUCLEOTIDE SEQUENCE [LARGE SCALE GENOMIC DNA]</scope>
    <source>
        <strain evidence="3">LaAM-08-1</strain>
    </source>
</reference>
<feature type="region of interest" description="Disordered" evidence="1">
    <location>
        <begin position="55"/>
        <end position="85"/>
    </location>
</feature>
<accession>A0A0C9XCL9</accession>
<evidence type="ECO:0000313" key="2">
    <source>
        <dbReference type="EMBL" id="KIJ93962.1"/>
    </source>
</evidence>
<evidence type="ECO:0000256" key="1">
    <source>
        <dbReference type="SAM" id="MobiDB-lite"/>
    </source>
</evidence>
<dbReference type="AlphaFoldDB" id="A0A0C9XCL9"/>
<feature type="compositionally biased region" description="Polar residues" evidence="1">
    <location>
        <begin position="1"/>
        <end position="22"/>
    </location>
</feature>
<dbReference type="EMBL" id="KN838815">
    <property type="protein sequence ID" value="KIJ93962.1"/>
    <property type="molecule type" value="Genomic_DNA"/>
</dbReference>